<feature type="compositionally biased region" description="Low complexity" evidence="1">
    <location>
        <begin position="194"/>
        <end position="214"/>
    </location>
</feature>
<evidence type="ECO:0000313" key="3">
    <source>
        <dbReference type="Proteomes" id="UP001497525"/>
    </source>
</evidence>
<evidence type="ECO:0000256" key="1">
    <source>
        <dbReference type="SAM" id="MobiDB-lite"/>
    </source>
</evidence>
<comment type="caution">
    <text evidence="2">The sequence shown here is derived from an EMBL/GenBank/DDBJ whole genome shotgun (WGS) entry which is preliminary data.</text>
</comment>
<dbReference type="AlphaFoldDB" id="A0AAV2TIF9"/>
<dbReference type="PANTHER" id="PTHR28592">
    <property type="entry name" value="ARMADILLO REPEAT-CONTAINING PROTEIN 1"/>
    <property type="match status" value="1"/>
</dbReference>
<dbReference type="SUPFAM" id="SSF48371">
    <property type="entry name" value="ARM repeat"/>
    <property type="match status" value="1"/>
</dbReference>
<feature type="region of interest" description="Disordered" evidence="1">
    <location>
        <begin position="192"/>
        <end position="214"/>
    </location>
</feature>
<reference evidence="2" key="1">
    <citation type="submission" date="2024-06" db="EMBL/GenBank/DDBJ databases">
        <authorList>
            <person name="Liu X."/>
            <person name="Lenzi L."/>
            <person name="Haldenby T S."/>
            <person name="Uol C."/>
        </authorList>
    </citation>
    <scope>NUCLEOTIDE SEQUENCE</scope>
</reference>
<dbReference type="InterPro" id="IPR016024">
    <property type="entry name" value="ARM-type_fold"/>
</dbReference>
<dbReference type="PANTHER" id="PTHR28592:SF1">
    <property type="entry name" value="ARMADILLO REPEAT-CONTAINING PROTEIN 1"/>
    <property type="match status" value="1"/>
</dbReference>
<name>A0AAV2TIF9_CALDB</name>
<sequence>MSDLNTLNDLKLLAEDPENHRALLEDRPSLQGLVLLLSNSNEDVVALALETLALLSDKPGGLRVLRSLLGLSQQLSYLINVDPTNHKKSRTIKKLAESLSNSLSVAPKEANPAKKGVCRDAFNPNSPNFRPKSVILRLYGVSNETDLEVVRSRLLRVRGVVSVTFQLHKNRVLVCTVPDLDPQVLVREVRGSAESGRSSFGSNNNNESEPELSGASELGIRARILRKKSHLHRASSISRSKSVRYSKRSDGSRISVLPPYLEEGADLFEVDESRAAPELKVNLRSGGGAQSHGPIGWLSEFLERSFFW</sequence>
<protein>
    <recommendedName>
        <fullName evidence="4">Armadillo repeat-containing protein 1</fullName>
    </recommendedName>
</protein>
<accession>A0AAV2TIF9</accession>
<evidence type="ECO:0000313" key="2">
    <source>
        <dbReference type="EMBL" id="CAL5136233.1"/>
    </source>
</evidence>
<gene>
    <name evidence="2" type="ORF">CDAUBV1_LOCUS10304</name>
</gene>
<dbReference type="EMBL" id="CAXLJL010000290">
    <property type="protein sequence ID" value="CAL5136233.1"/>
    <property type="molecule type" value="Genomic_DNA"/>
</dbReference>
<organism evidence="2 3">
    <name type="scientific">Calicophoron daubneyi</name>
    <name type="common">Rumen fluke</name>
    <name type="synonym">Paramphistomum daubneyi</name>
    <dbReference type="NCBI Taxonomy" id="300641"/>
    <lineage>
        <taxon>Eukaryota</taxon>
        <taxon>Metazoa</taxon>
        <taxon>Spiralia</taxon>
        <taxon>Lophotrochozoa</taxon>
        <taxon>Platyhelminthes</taxon>
        <taxon>Trematoda</taxon>
        <taxon>Digenea</taxon>
        <taxon>Plagiorchiida</taxon>
        <taxon>Pronocephalata</taxon>
        <taxon>Paramphistomoidea</taxon>
        <taxon>Paramphistomidae</taxon>
        <taxon>Calicophoron</taxon>
    </lineage>
</organism>
<dbReference type="Proteomes" id="UP001497525">
    <property type="component" value="Unassembled WGS sequence"/>
</dbReference>
<proteinExistence type="predicted"/>
<evidence type="ECO:0008006" key="4">
    <source>
        <dbReference type="Google" id="ProtNLM"/>
    </source>
</evidence>